<reference evidence="4" key="1">
    <citation type="journal article" date="2017" name="Nat. Commun.">
        <title>The North American bullfrog draft genome provides insight into hormonal regulation of long noncoding RNA.</title>
        <authorList>
            <person name="Hammond S.A."/>
            <person name="Warren R.L."/>
            <person name="Vandervalk B.P."/>
            <person name="Kucuk E."/>
            <person name="Khan H."/>
            <person name="Gibb E.A."/>
            <person name="Pandoh P."/>
            <person name="Kirk H."/>
            <person name="Zhao Y."/>
            <person name="Jones M."/>
            <person name="Mungall A.J."/>
            <person name="Coope R."/>
            <person name="Pleasance S."/>
            <person name="Moore R.A."/>
            <person name="Holt R.A."/>
            <person name="Round J.M."/>
            <person name="Ohora S."/>
            <person name="Walle B.V."/>
            <person name="Veldhoen N."/>
            <person name="Helbing C.C."/>
            <person name="Birol I."/>
        </authorList>
    </citation>
    <scope>NUCLEOTIDE SEQUENCE [LARGE SCALE GENOMIC DNA]</scope>
</reference>
<keyword evidence="4" id="KW-1185">Reference proteome</keyword>
<keyword evidence="1" id="KW-0812">Transmembrane</keyword>
<name>A0A2G9RQR0_AQUCT</name>
<dbReference type="Proteomes" id="UP000228934">
    <property type="component" value="Unassembled WGS sequence"/>
</dbReference>
<evidence type="ECO:0000313" key="3">
    <source>
        <dbReference type="EMBL" id="PIO30256.1"/>
    </source>
</evidence>
<accession>A0A2G9RQR0</accession>
<gene>
    <name evidence="3" type="ORF">AB205_0143980</name>
</gene>
<dbReference type="AlphaFoldDB" id="A0A2G9RQR0"/>
<feature type="signal peptide" evidence="2">
    <location>
        <begin position="1"/>
        <end position="15"/>
    </location>
</feature>
<keyword evidence="2" id="KW-0732">Signal</keyword>
<proteinExistence type="predicted"/>
<feature type="transmembrane region" description="Helical" evidence="1">
    <location>
        <begin position="45"/>
        <end position="64"/>
    </location>
</feature>
<feature type="transmembrane region" description="Helical" evidence="1">
    <location>
        <begin position="21"/>
        <end position="39"/>
    </location>
</feature>
<organism evidence="3 4">
    <name type="scientific">Aquarana catesbeiana</name>
    <name type="common">American bullfrog</name>
    <name type="synonym">Rana catesbeiana</name>
    <dbReference type="NCBI Taxonomy" id="8400"/>
    <lineage>
        <taxon>Eukaryota</taxon>
        <taxon>Metazoa</taxon>
        <taxon>Chordata</taxon>
        <taxon>Craniata</taxon>
        <taxon>Vertebrata</taxon>
        <taxon>Euteleostomi</taxon>
        <taxon>Amphibia</taxon>
        <taxon>Batrachia</taxon>
        <taxon>Anura</taxon>
        <taxon>Neobatrachia</taxon>
        <taxon>Ranoidea</taxon>
        <taxon>Ranidae</taxon>
        <taxon>Aquarana</taxon>
    </lineage>
</organism>
<keyword evidence="1" id="KW-0472">Membrane</keyword>
<evidence type="ECO:0000256" key="2">
    <source>
        <dbReference type="SAM" id="SignalP"/>
    </source>
</evidence>
<feature type="chain" id="PRO_5013661547" description="GPI ethanolamine phosphate transferase 1" evidence="2">
    <location>
        <begin position="16"/>
        <end position="66"/>
    </location>
</feature>
<dbReference type="EMBL" id="KV933342">
    <property type="protein sequence ID" value="PIO30256.1"/>
    <property type="molecule type" value="Genomic_DNA"/>
</dbReference>
<sequence>MGFAIFMSFNSLVWCSPLNPFCWFVLPVSCSLAVFHTLGLTYENWGRIGIVAHITTYLLPSFFLKT</sequence>
<keyword evidence="1" id="KW-1133">Transmembrane helix</keyword>
<evidence type="ECO:0008006" key="5">
    <source>
        <dbReference type="Google" id="ProtNLM"/>
    </source>
</evidence>
<evidence type="ECO:0000313" key="4">
    <source>
        <dbReference type="Proteomes" id="UP000228934"/>
    </source>
</evidence>
<evidence type="ECO:0000256" key="1">
    <source>
        <dbReference type="SAM" id="Phobius"/>
    </source>
</evidence>
<protein>
    <recommendedName>
        <fullName evidence="5">GPI ethanolamine phosphate transferase 1</fullName>
    </recommendedName>
</protein>